<dbReference type="Gene3D" id="1.10.510.10">
    <property type="entry name" value="Transferase(Phosphotransferase) domain 1"/>
    <property type="match status" value="1"/>
</dbReference>
<evidence type="ECO:0000256" key="12">
    <source>
        <dbReference type="ARBA" id="ARBA00022922"/>
    </source>
</evidence>
<keyword evidence="4" id="KW-0723">Serine/threonine-protein kinase</keyword>
<dbReference type="SUPFAM" id="SSF56112">
    <property type="entry name" value="Protein kinase-like (PK-like)"/>
    <property type="match status" value="1"/>
</dbReference>
<dbReference type="PROSITE" id="PS00108">
    <property type="entry name" value="PROTEIN_KINASE_ST"/>
    <property type="match status" value="1"/>
</dbReference>
<evidence type="ECO:0000256" key="3">
    <source>
        <dbReference type="ARBA" id="ARBA00010281"/>
    </source>
</evidence>
<keyword evidence="12 16" id="KW-0750">Starch biosynthesis</keyword>
<feature type="domain" description="Protein kinase" evidence="17">
    <location>
        <begin position="16"/>
        <end position="297"/>
    </location>
</feature>
<dbReference type="GO" id="GO:0005524">
    <property type="term" value="F:ATP binding"/>
    <property type="evidence" value="ECO:0007669"/>
    <property type="project" value="UniProtKB-UniRule"/>
</dbReference>
<keyword evidence="5 16" id="KW-0150">Chloroplast</keyword>
<dbReference type="PANTHER" id="PTHR45825:SF2">
    <property type="entry name" value="STARCH SYNTHASE 2, CHLOROPLASTIC_AMYLOPLASTIC"/>
    <property type="match status" value="1"/>
</dbReference>
<dbReference type="Gene3D" id="3.30.200.20">
    <property type="entry name" value="Phosphorylase Kinase, domain 1"/>
    <property type="match status" value="1"/>
</dbReference>
<dbReference type="Pfam" id="PF07714">
    <property type="entry name" value="PK_Tyr_Ser-Thr"/>
    <property type="match status" value="1"/>
</dbReference>
<dbReference type="InterPro" id="IPR013534">
    <property type="entry name" value="Starch_synth_cat_dom"/>
</dbReference>
<evidence type="ECO:0000256" key="14">
    <source>
        <dbReference type="ARBA" id="ARBA00023234"/>
    </source>
</evidence>
<evidence type="ECO:0000259" key="17">
    <source>
        <dbReference type="PROSITE" id="PS50011"/>
    </source>
</evidence>
<keyword evidence="11 15" id="KW-0067">ATP-binding</keyword>
<name>A0A2U1ND22_ARTAN</name>
<gene>
    <name evidence="18" type="ORF">CTI12_AA278540</name>
</gene>
<dbReference type="AlphaFoldDB" id="A0A2U1ND22"/>
<dbReference type="NCBIfam" id="TIGR02095">
    <property type="entry name" value="glgA"/>
    <property type="match status" value="1"/>
</dbReference>
<dbReference type="Proteomes" id="UP000245207">
    <property type="component" value="Unassembled WGS sequence"/>
</dbReference>
<dbReference type="CDD" id="cd03791">
    <property type="entry name" value="GT5_Glycogen_synthase_DULL1-like"/>
    <property type="match status" value="1"/>
</dbReference>
<evidence type="ECO:0000256" key="8">
    <source>
        <dbReference type="ARBA" id="ARBA00022679"/>
    </source>
</evidence>
<dbReference type="OrthoDB" id="512920at2759"/>
<dbReference type="EMBL" id="PKPP01003095">
    <property type="protein sequence ID" value="PWA71360.1"/>
    <property type="molecule type" value="Genomic_DNA"/>
</dbReference>
<evidence type="ECO:0000256" key="11">
    <source>
        <dbReference type="ARBA" id="ARBA00022840"/>
    </source>
</evidence>
<dbReference type="InterPro" id="IPR017441">
    <property type="entry name" value="Protein_kinase_ATP_BS"/>
</dbReference>
<evidence type="ECO:0000256" key="13">
    <source>
        <dbReference type="ARBA" id="ARBA00022946"/>
    </source>
</evidence>
<evidence type="ECO:0000256" key="4">
    <source>
        <dbReference type="ARBA" id="ARBA00022527"/>
    </source>
</evidence>
<comment type="similarity">
    <text evidence="3 16">Belongs to the glycosyltransferase 1 family. Bacterial/plant glycogen synthase subfamily.</text>
</comment>
<accession>A0A2U1ND22</accession>
<dbReference type="GO" id="GO:0009507">
    <property type="term" value="C:chloroplast"/>
    <property type="evidence" value="ECO:0007669"/>
    <property type="project" value="UniProtKB-SubCell"/>
</dbReference>
<evidence type="ECO:0000256" key="7">
    <source>
        <dbReference type="ARBA" id="ARBA00022676"/>
    </source>
</evidence>
<proteinExistence type="inferred from homology"/>
<keyword evidence="6" id="KW-0934">Plastid</keyword>
<dbReference type="GO" id="GO:0009011">
    <property type="term" value="F:alpha-1,4-glucan glucosyltransferase (ADP-glucose donor) activity"/>
    <property type="evidence" value="ECO:0007669"/>
    <property type="project" value="UniProtKB-EC"/>
</dbReference>
<dbReference type="HAMAP" id="MF_00484">
    <property type="entry name" value="Glycogen_synth"/>
    <property type="match status" value="1"/>
</dbReference>
<dbReference type="InterPro" id="IPR001296">
    <property type="entry name" value="Glyco_trans_1"/>
</dbReference>
<feature type="binding site" evidence="15">
    <location>
        <position position="47"/>
    </location>
    <ligand>
        <name>ATP</name>
        <dbReference type="ChEBI" id="CHEBI:30616"/>
    </ligand>
</feature>
<evidence type="ECO:0000256" key="9">
    <source>
        <dbReference type="ARBA" id="ARBA00022741"/>
    </source>
</evidence>
<dbReference type="FunFam" id="3.30.200.20:FF:000039">
    <property type="entry name" value="receptor-like protein kinase FERONIA"/>
    <property type="match status" value="1"/>
</dbReference>
<dbReference type="Pfam" id="PF08323">
    <property type="entry name" value="Glyco_transf_5"/>
    <property type="match status" value="1"/>
</dbReference>
<comment type="caution">
    <text evidence="18">The sequence shown here is derived from an EMBL/GenBank/DDBJ whole genome shotgun (WGS) entry which is preliminary data.</text>
</comment>
<keyword evidence="8" id="KW-0808">Transferase</keyword>
<dbReference type="Pfam" id="PF00534">
    <property type="entry name" value="Glycos_transf_1"/>
    <property type="match status" value="1"/>
</dbReference>
<keyword evidence="19" id="KW-1185">Reference proteome</keyword>
<evidence type="ECO:0000256" key="15">
    <source>
        <dbReference type="PROSITE-ProRule" id="PRU10141"/>
    </source>
</evidence>
<dbReference type="InterPro" id="IPR011835">
    <property type="entry name" value="GS/SS"/>
</dbReference>
<dbReference type="FunFam" id="3.40.50.2000:FF:000048">
    <property type="entry name" value="Starch synthase, chloroplastic/amyloplastic"/>
    <property type="match status" value="1"/>
</dbReference>
<dbReference type="InterPro" id="IPR011009">
    <property type="entry name" value="Kinase-like_dom_sf"/>
</dbReference>
<dbReference type="GO" id="GO:0009501">
    <property type="term" value="C:amyloplast"/>
    <property type="evidence" value="ECO:0007669"/>
    <property type="project" value="UniProtKB-SubCell"/>
</dbReference>
<comment type="pathway">
    <text evidence="2 16">Glycan biosynthesis; starch biosynthesis.</text>
</comment>
<protein>
    <recommendedName>
        <fullName evidence="16">Starch synthase, chloroplastic/amyloplastic</fullName>
        <ecNumber evidence="16">2.4.1.-</ecNumber>
    </recommendedName>
</protein>
<dbReference type="GO" id="GO:0004674">
    <property type="term" value="F:protein serine/threonine kinase activity"/>
    <property type="evidence" value="ECO:0007669"/>
    <property type="project" value="UniProtKB-KW"/>
</dbReference>
<evidence type="ECO:0000313" key="18">
    <source>
        <dbReference type="EMBL" id="PWA71360.1"/>
    </source>
</evidence>
<comment type="subcellular location">
    <subcellularLocation>
        <location evidence="16">Plastid</location>
        <location evidence="16">Chloroplast</location>
    </subcellularLocation>
    <subcellularLocation>
        <location evidence="16">Plastid</location>
        <location evidence="16">Amyloplast</location>
    </subcellularLocation>
</comment>
<dbReference type="GO" id="GO:0004373">
    <property type="term" value="F:alpha-1,4-glucan glucosyltransferase (UDP-glucose donor) activity"/>
    <property type="evidence" value="ECO:0007669"/>
    <property type="project" value="InterPro"/>
</dbReference>
<comment type="catalytic activity">
    <reaction evidence="1">
        <text>[(1-&gt;4)-alpha-D-glucosyl](n) + ADP-alpha-D-glucose = [(1-&gt;4)-alpha-D-glucosyl](n+1) + ADP + H(+)</text>
        <dbReference type="Rhea" id="RHEA:18189"/>
        <dbReference type="Rhea" id="RHEA-COMP:9584"/>
        <dbReference type="Rhea" id="RHEA-COMP:9587"/>
        <dbReference type="ChEBI" id="CHEBI:15378"/>
        <dbReference type="ChEBI" id="CHEBI:15444"/>
        <dbReference type="ChEBI" id="CHEBI:57498"/>
        <dbReference type="ChEBI" id="CHEBI:456216"/>
        <dbReference type="EC" id="2.4.1.21"/>
    </reaction>
</comment>
<evidence type="ECO:0000256" key="1">
    <source>
        <dbReference type="ARBA" id="ARBA00001478"/>
    </source>
</evidence>
<dbReference type="InterPro" id="IPR008271">
    <property type="entry name" value="Ser/Thr_kinase_AS"/>
</dbReference>
<dbReference type="SMART" id="SM00220">
    <property type="entry name" value="S_TKc"/>
    <property type="match status" value="1"/>
</dbReference>
<keyword evidence="9 15" id="KW-0547">Nucleotide-binding</keyword>
<dbReference type="GO" id="GO:0019252">
    <property type="term" value="P:starch biosynthetic process"/>
    <property type="evidence" value="ECO:0007669"/>
    <property type="project" value="UniProtKB-UniRule"/>
</dbReference>
<keyword evidence="7 16" id="KW-0328">Glycosyltransferase</keyword>
<evidence type="ECO:0000256" key="5">
    <source>
        <dbReference type="ARBA" id="ARBA00022528"/>
    </source>
</evidence>
<keyword evidence="10" id="KW-0418">Kinase</keyword>
<dbReference type="Gene3D" id="3.40.50.2000">
    <property type="entry name" value="Glycogen Phosphorylase B"/>
    <property type="match status" value="2"/>
</dbReference>
<evidence type="ECO:0000256" key="2">
    <source>
        <dbReference type="ARBA" id="ARBA00004727"/>
    </source>
</evidence>
<dbReference type="EC" id="2.4.1.-" evidence="16"/>
<dbReference type="STRING" id="35608.A0A2U1ND22"/>
<dbReference type="InterPro" id="IPR001245">
    <property type="entry name" value="Ser-Thr/Tyr_kinase_cat_dom"/>
</dbReference>
<evidence type="ECO:0000256" key="16">
    <source>
        <dbReference type="RuleBase" id="RU361232"/>
    </source>
</evidence>
<dbReference type="FunFam" id="3.40.50.2000:FF:000025">
    <property type="entry name" value="Starch synthase, chloroplastic/amyloplastic"/>
    <property type="match status" value="1"/>
</dbReference>
<organism evidence="18 19">
    <name type="scientific">Artemisia annua</name>
    <name type="common">Sweet wormwood</name>
    <dbReference type="NCBI Taxonomy" id="35608"/>
    <lineage>
        <taxon>Eukaryota</taxon>
        <taxon>Viridiplantae</taxon>
        <taxon>Streptophyta</taxon>
        <taxon>Embryophyta</taxon>
        <taxon>Tracheophyta</taxon>
        <taxon>Spermatophyta</taxon>
        <taxon>Magnoliopsida</taxon>
        <taxon>eudicotyledons</taxon>
        <taxon>Gunneridae</taxon>
        <taxon>Pentapetalae</taxon>
        <taxon>asterids</taxon>
        <taxon>campanulids</taxon>
        <taxon>Asterales</taxon>
        <taxon>Asteraceae</taxon>
        <taxon>Asteroideae</taxon>
        <taxon>Anthemideae</taxon>
        <taxon>Artemisiinae</taxon>
        <taxon>Artemisia</taxon>
    </lineage>
</organism>
<dbReference type="InterPro" id="IPR000719">
    <property type="entry name" value="Prot_kinase_dom"/>
</dbReference>
<dbReference type="SUPFAM" id="SSF53756">
    <property type="entry name" value="UDP-Glycosyltransferase/glycogen phosphorylase"/>
    <property type="match status" value="1"/>
</dbReference>
<evidence type="ECO:0000313" key="19">
    <source>
        <dbReference type="Proteomes" id="UP000245207"/>
    </source>
</evidence>
<dbReference type="UniPathway" id="UPA00152"/>
<keyword evidence="14 16" id="KW-0035">Amyloplast</keyword>
<dbReference type="GO" id="GO:0010021">
    <property type="term" value="P:amylopectin biosynthetic process"/>
    <property type="evidence" value="ECO:0007669"/>
    <property type="project" value="UniProtKB-ARBA"/>
</dbReference>
<sequence length="790" mass="88958">MSARKIPFEEIEVATENFKTCIGSGGYGKVYKGVLSIDGKSTKVAVKRLDEQFGQGLKEFLTEIRNLSDQVHPNLITLVGYCDEGKEKTIVYEYAEHGSLDKYIGRNNKTDHTLSWLERLKICIYAARGLDFLHNHVGGRQYIIHRDIKSANILIDENWVAKISDLGLSKLNVTGFGMSVIVSNGCGTPGYCEPEYFSTKSLTKKSDVYSFGIVLFEVLCGRLCLVESNDGFSLSSKSVKETYEKGNLDNIIDPNLSEHMGSHSMTKFSKIAYECLHENRDERPAMDIVKKELEEALKFEEMNVESPPLPVNVVLVAAECAPWSKTGGLGDVVGALPKALVNRGHRVMVVTPRYGNYAEPQETEVCWSYKVNGKEMEVRYFHTYIDGVDFVFIANPIFQNLGSNIYGGNRQTPWRVVRGGTSYKDKNLVFIAFDWHTALLPVYLKAYYHEHKYMKNARSVLVIHNIAYQGQFPWNDYPYLDLAQCYLDDKFKINDPVDREQFNIFAAGIKTAYRIVTVSPGYATELKTVEGGHGLDGIISDNDWKLKGIVNGIDKTEWNPEVDTHLTSDGYTKYSLDTLQTGKPQCKAALQEELGLPIRPEVPLIGFIGRLDDQRGIDLIIDAVQWMVDQDVQLVMLGSGNSNLEGMLRKMENDHRDNVIGWVGFSVKVAHRIIAGADILLMPSKFERCGRNQLYAMCYGTIPVVHAVGGLKDTVKPFVHCNESGLGWTFDRAEIGQLTHALENCLLTYREYKSSWEGIQKRGMMQDLSWDNAAKQYEEVLVAAKHQLRV</sequence>
<keyword evidence="13" id="KW-0809">Transit peptide</keyword>
<evidence type="ECO:0000256" key="6">
    <source>
        <dbReference type="ARBA" id="ARBA00022640"/>
    </source>
</evidence>
<reference evidence="18 19" key="1">
    <citation type="journal article" date="2018" name="Mol. Plant">
        <title>The genome of Artemisia annua provides insight into the evolution of Asteraceae family and artemisinin biosynthesis.</title>
        <authorList>
            <person name="Shen Q."/>
            <person name="Zhang L."/>
            <person name="Liao Z."/>
            <person name="Wang S."/>
            <person name="Yan T."/>
            <person name="Shi P."/>
            <person name="Liu M."/>
            <person name="Fu X."/>
            <person name="Pan Q."/>
            <person name="Wang Y."/>
            <person name="Lv Z."/>
            <person name="Lu X."/>
            <person name="Zhang F."/>
            <person name="Jiang W."/>
            <person name="Ma Y."/>
            <person name="Chen M."/>
            <person name="Hao X."/>
            <person name="Li L."/>
            <person name="Tang Y."/>
            <person name="Lv G."/>
            <person name="Zhou Y."/>
            <person name="Sun X."/>
            <person name="Brodelius P.E."/>
            <person name="Rose J.K.C."/>
            <person name="Tang K."/>
        </authorList>
    </citation>
    <scope>NUCLEOTIDE SEQUENCE [LARGE SCALE GENOMIC DNA]</scope>
    <source>
        <strain evidence="19">cv. Huhao1</strain>
        <tissue evidence="18">Leaf</tissue>
    </source>
</reference>
<dbReference type="PANTHER" id="PTHR45825">
    <property type="entry name" value="GRANULE-BOUND STARCH SYNTHASE 1, CHLOROPLASTIC/AMYLOPLASTIC"/>
    <property type="match status" value="1"/>
</dbReference>
<evidence type="ECO:0000256" key="10">
    <source>
        <dbReference type="ARBA" id="ARBA00022777"/>
    </source>
</evidence>
<dbReference type="PROSITE" id="PS00107">
    <property type="entry name" value="PROTEIN_KINASE_ATP"/>
    <property type="match status" value="1"/>
</dbReference>
<dbReference type="PROSITE" id="PS50011">
    <property type="entry name" value="PROTEIN_KINASE_DOM"/>
    <property type="match status" value="1"/>
</dbReference>